<accession>A0A3N9WZ42</accession>
<keyword evidence="2" id="KW-0732">Signal</keyword>
<dbReference type="Proteomes" id="UP000266889">
    <property type="component" value="Unassembled WGS sequence"/>
</dbReference>
<sequence>MRRTQAWLAALLLAATTAGAGVGAPAAAAPEPTVEKDKGALLGELTFDSNRIRTTIRDSRQKDLKARSRGLAQAEVDDRQQKRSKFVRDTAAATGKAYAPSEVDLLELGPDIRMYAPRDIEIKKVSLKVYENGYDAYVEDSPYVPANEQALLAEGSAAVAAEPYPLRTASGNYRIEVADKALMNATWERWVTKNDGNGSYNYYATKRRGYIDALDPWTSEIQEMYMSSYPGSGYSGVFLWNDENVPGGSYENCGAGYNLGVSAGPVAVFSVSIPGDCTYVNVSHPNPGRYALSYQGTGFDSGSAEYGQSVVVPQGAEVRWGYTQQLQSYTPGAGVTICKITGQPADGGGGSKTCPWQ</sequence>
<feature type="region of interest" description="Disordered" evidence="1">
    <location>
        <begin position="59"/>
        <end position="83"/>
    </location>
</feature>
<comment type="caution">
    <text evidence="3">The sequence shown here is derived from an EMBL/GenBank/DDBJ whole genome shotgun (WGS) entry which is preliminary data.</text>
</comment>
<evidence type="ECO:0000313" key="4">
    <source>
        <dbReference type="Proteomes" id="UP000266889"/>
    </source>
</evidence>
<dbReference type="AlphaFoldDB" id="A0A3N9WZ42"/>
<organism evidence="3 4">
    <name type="scientific">Micromonospora arida</name>
    <dbReference type="NCBI Taxonomy" id="2203715"/>
    <lineage>
        <taxon>Bacteria</taxon>
        <taxon>Bacillati</taxon>
        <taxon>Actinomycetota</taxon>
        <taxon>Actinomycetes</taxon>
        <taxon>Micromonosporales</taxon>
        <taxon>Micromonosporaceae</taxon>
        <taxon>Micromonospora</taxon>
    </lineage>
</organism>
<proteinExistence type="predicted"/>
<name>A0A3N9WZ42_9ACTN</name>
<evidence type="ECO:0000256" key="1">
    <source>
        <dbReference type="SAM" id="MobiDB-lite"/>
    </source>
</evidence>
<feature type="chain" id="PRO_5039083220" evidence="2">
    <location>
        <begin position="21"/>
        <end position="357"/>
    </location>
</feature>
<keyword evidence="4" id="KW-1185">Reference proteome</keyword>
<reference evidence="3 4" key="1">
    <citation type="submission" date="2018-05" db="EMBL/GenBank/DDBJ databases">
        <title>Micromonospora from Atacama Desert.</title>
        <authorList>
            <person name="Carro L."/>
            <person name="Goodfellow M."/>
            <person name="Klenk H.-P."/>
        </authorList>
    </citation>
    <scope>NUCLEOTIDE SEQUENCE [LARGE SCALE GENOMIC DNA]</scope>
    <source>
        <strain evidence="3 4">LB32</strain>
    </source>
</reference>
<feature type="signal peptide" evidence="2">
    <location>
        <begin position="1"/>
        <end position="20"/>
    </location>
</feature>
<protein>
    <submittedName>
        <fullName evidence="3">Uncharacterized protein</fullName>
    </submittedName>
</protein>
<gene>
    <name evidence="3" type="ORF">DLJ58_24640</name>
</gene>
<dbReference type="RefSeq" id="WP_124859717.1">
    <property type="nucleotide sequence ID" value="NZ_JBEXYX010000020.1"/>
</dbReference>
<evidence type="ECO:0000313" key="3">
    <source>
        <dbReference type="EMBL" id="RQX06146.1"/>
    </source>
</evidence>
<dbReference type="EMBL" id="QGSY01000244">
    <property type="protein sequence ID" value="RQX06146.1"/>
    <property type="molecule type" value="Genomic_DNA"/>
</dbReference>
<evidence type="ECO:0000256" key="2">
    <source>
        <dbReference type="SAM" id="SignalP"/>
    </source>
</evidence>
<dbReference type="OrthoDB" id="5196600at2"/>